<keyword evidence="1" id="KW-0472">Membrane</keyword>
<dbReference type="EMBL" id="JAAFGS010000002">
    <property type="protein sequence ID" value="NGZ75101.1"/>
    <property type="molecule type" value="Genomic_DNA"/>
</dbReference>
<feature type="transmembrane region" description="Helical" evidence="1">
    <location>
        <begin position="6"/>
        <end position="22"/>
    </location>
</feature>
<protein>
    <submittedName>
        <fullName evidence="2">Uncharacterized protein</fullName>
    </submittedName>
</protein>
<reference evidence="2 3" key="1">
    <citation type="submission" date="2020-01" db="EMBL/GenBank/DDBJ databases">
        <title>Polyphasic characterisation and genomic insights into a novel alkali tolerant bacterium VR-M41.</title>
        <authorList>
            <person name="Vemuluri V.R."/>
        </authorList>
    </citation>
    <scope>NUCLEOTIDE SEQUENCE [LARGE SCALE GENOMIC DNA]</scope>
    <source>
        <strain evidence="2 3">VR-M41</strain>
    </source>
</reference>
<proteinExistence type="predicted"/>
<feature type="transmembrane region" description="Helical" evidence="1">
    <location>
        <begin position="34"/>
        <end position="53"/>
    </location>
</feature>
<dbReference type="RefSeq" id="WP_166273521.1">
    <property type="nucleotide sequence ID" value="NZ_JAAFGS010000002.1"/>
</dbReference>
<evidence type="ECO:0000256" key="1">
    <source>
        <dbReference type="SAM" id="Phobius"/>
    </source>
</evidence>
<keyword evidence="1" id="KW-1133">Transmembrane helix</keyword>
<sequence length="89" mass="9605">MLTYLLLAFMLLSLGFIGYRTVRHGPEYRLVENAGLAVVILVAASALGEAAGAGDWFRWARYAYAVLGAAYIAYGAYAKYRGGTDGYGQ</sequence>
<dbReference type="Proteomes" id="UP000800303">
    <property type="component" value="Unassembled WGS sequence"/>
</dbReference>
<gene>
    <name evidence="2" type="ORF">GYN08_07210</name>
</gene>
<comment type="caution">
    <text evidence="2">The sequence shown here is derived from an EMBL/GenBank/DDBJ whole genome shotgun (WGS) entry which is preliminary data.</text>
</comment>
<feature type="transmembrane region" description="Helical" evidence="1">
    <location>
        <begin position="59"/>
        <end position="77"/>
    </location>
</feature>
<keyword evidence="3" id="KW-1185">Reference proteome</keyword>
<evidence type="ECO:0000313" key="2">
    <source>
        <dbReference type="EMBL" id="NGZ75101.1"/>
    </source>
</evidence>
<name>A0ABX0F7C9_9BACL</name>
<accession>A0ABX0F7C9</accession>
<keyword evidence="1" id="KW-0812">Transmembrane</keyword>
<evidence type="ECO:0000313" key="3">
    <source>
        <dbReference type="Proteomes" id="UP000800303"/>
    </source>
</evidence>
<organism evidence="2 3">
    <name type="scientific">Saccharibacillus alkalitolerans</name>
    <dbReference type="NCBI Taxonomy" id="2705290"/>
    <lineage>
        <taxon>Bacteria</taxon>
        <taxon>Bacillati</taxon>
        <taxon>Bacillota</taxon>
        <taxon>Bacilli</taxon>
        <taxon>Bacillales</taxon>
        <taxon>Paenibacillaceae</taxon>
        <taxon>Saccharibacillus</taxon>
    </lineage>
</organism>